<dbReference type="InterPro" id="IPR008598">
    <property type="entry name" value="Di19_Zn-bd"/>
</dbReference>
<accession>A0ABD1T4G4</accession>
<feature type="compositionally biased region" description="Polar residues" evidence="2">
    <location>
        <begin position="147"/>
        <end position="167"/>
    </location>
</feature>
<dbReference type="AlphaFoldDB" id="A0ABD1T4G4"/>
<sequence>MGDRFCKDLETALSSYSKQNIDMFYDEEEMEGDYEDDDLNDDDDRTDELACPFCFEDFDVLGLCCHIDSEHRMEVKQGICPVCITTVGINMVSHKHRSAQSRSAISMLRKELQEKHLHCLNESSFVDSSSEVAADSMLLSFVHNSQPANKPESIQATSSTEASLSGKSSDDNSLERIQPSPSTDSGQEKFRRYEFLQGLLLSTILDDPAILPNILTSTTPAPPSQKTRSIEIPDWITSLFLQTAEHPIPHVKNDQFYHAHQQPPPDAA</sequence>
<dbReference type="EMBL" id="JBFOLJ010000009">
    <property type="protein sequence ID" value="KAL2507616.1"/>
    <property type="molecule type" value="Genomic_DNA"/>
</dbReference>
<dbReference type="Proteomes" id="UP001604277">
    <property type="component" value="Unassembled WGS sequence"/>
</dbReference>
<comment type="similarity">
    <text evidence="1">Belongs to the Di19 family.</text>
</comment>
<evidence type="ECO:0000256" key="1">
    <source>
        <dbReference type="ARBA" id="ARBA00007109"/>
    </source>
</evidence>
<evidence type="ECO:0000313" key="6">
    <source>
        <dbReference type="Proteomes" id="UP001604277"/>
    </source>
</evidence>
<organism evidence="5 6">
    <name type="scientific">Forsythia ovata</name>
    <dbReference type="NCBI Taxonomy" id="205694"/>
    <lineage>
        <taxon>Eukaryota</taxon>
        <taxon>Viridiplantae</taxon>
        <taxon>Streptophyta</taxon>
        <taxon>Embryophyta</taxon>
        <taxon>Tracheophyta</taxon>
        <taxon>Spermatophyta</taxon>
        <taxon>Magnoliopsida</taxon>
        <taxon>eudicotyledons</taxon>
        <taxon>Gunneridae</taxon>
        <taxon>Pentapetalae</taxon>
        <taxon>asterids</taxon>
        <taxon>lamiids</taxon>
        <taxon>Lamiales</taxon>
        <taxon>Oleaceae</taxon>
        <taxon>Forsythieae</taxon>
        <taxon>Forsythia</taxon>
    </lineage>
</organism>
<dbReference type="InterPro" id="IPR033347">
    <property type="entry name" value="Di19"/>
</dbReference>
<reference evidence="6" key="1">
    <citation type="submission" date="2024-07" db="EMBL/GenBank/DDBJ databases">
        <title>Two chromosome-level genome assemblies of Korean endemic species Abeliophyllum distichum and Forsythia ovata (Oleaceae).</title>
        <authorList>
            <person name="Jang H."/>
        </authorList>
    </citation>
    <scope>NUCLEOTIDE SEQUENCE [LARGE SCALE GENOMIC DNA]</scope>
</reference>
<evidence type="ECO:0000313" key="5">
    <source>
        <dbReference type="EMBL" id="KAL2507616.1"/>
    </source>
</evidence>
<dbReference type="InterPro" id="IPR027935">
    <property type="entry name" value="Di19_C"/>
</dbReference>
<feature type="region of interest" description="Disordered" evidence="2">
    <location>
        <begin position="147"/>
        <end position="189"/>
    </location>
</feature>
<protein>
    <submittedName>
        <fullName evidence="5">Uncharacterized protein</fullName>
    </submittedName>
</protein>
<comment type="caution">
    <text evidence="5">The sequence shown here is derived from an EMBL/GenBank/DDBJ whole genome shotgun (WGS) entry which is preliminary data.</text>
</comment>
<evidence type="ECO:0000259" key="4">
    <source>
        <dbReference type="Pfam" id="PF14571"/>
    </source>
</evidence>
<feature type="domain" description="Di19 zinc-binding" evidence="3">
    <location>
        <begin position="48"/>
        <end position="94"/>
    </location>
</feature>
<dbReference type="PANTHER" id="PTHR31875">
    <property type="entry name" value="PROTEIN DEHYDRATION-INDUCED 19"/>
    <property type="match status" value="1"/>
</dbReference>
<dbReference type="Pfam" id="PF14571">
    <property type="entry name" value="Di19_C"/>
    <property type="match status" value="1"/>
</dbReference>
<evidence type="ECO:0000256" key="2">
    <source>
        <dbReference type="SAM" id="MobiDB-lite"/>
    </source>
</evidence>
<proteinExistence type="inferred from homology"/>
<feature type="domain" description="Di19 C-terminal" evidence="4">
    <location>
        <begin position="105"/>
        <end position="204"/>
    </location>
</feature>
<dbReference type="Pfam" id="PF05605">
    <property type="entry name" value="zf-Di19"/>
    <property type="match status" value="1"/>
</dbReference>
<evidence type="ECO:0000259" key="3">
    <source>
        <dbReference type="Pfam" id="PF05605"/>
    </source>
</evidence>
<keyword evidence="6" id="KW-1185">Reference proteome</keyword>
<gene>
    <name evidence="5" type="ORF">Fot_31263</name>
</gene>
<name>A0ABD1T4G4_9LAMI</name>
<dbReference type="PANTHER" id="PTHR31875:SF37">
    <property type="entry name" value="PROTEIN DEHYDRATION-INDUCED 19 HOMOLOG 4-LIKE ISOFORM X1"/>
    <property type="match status" value="1"/>
</dbReference>